<evidence type="ECO:0000313" key="1">
    <source>
        <dbReference type="EMBL" id="MCU7549687.1"/>
    </source>
</evidence>
<comment type="caution">
    <text evidence="1">The sequence shown here is derived from an EMBL/GenBank/DDBJ whole genome shotgun (WGS) entry which is preliminary data.</text>
</comment>
<name>A0A9X2XW22_9BACT</name>
<dbReference type="Proteomes" id="UP001155483">
    <property type="component" value="Unassembled WGS sequence"/>
</dbReference>
<accession>A0A9X2XW22</accession>
<protein>
    <submittedName>
        <fullName evidence="1">Uncharacterized protein</fullName>
    </submittedName>
</protein>
<proteinExistence type="predicted"/>
<gene>
    <name evidence="1" type="ORF">OCK74_11215</name>
</gene>
<dbReference type="AlphaFoldDB" id="A0A9X2XW22"/>
<reference evidence="1" key="1">
    <citation type="submission" date="2022-09" db="EMBL/GenBank/DDBJ databases">
        <authorList>
            <person name="Yuan C."/>
            <person name="Ke Z."/>
        </authorList>
    </citation>
    <scope>NUCLEOTIDE SEQUENCE</scope>
    <source>
        <strain evidence="1">LB-8</strain>
    </source>
</reference>
<evidence type="ECO:0000313" key="2">
    <source>
        <dbReference type="Proteomes" id="UP001155483"/>
    </source>
</evidence>
<dbReference type="RefSeq" id="WP_279297128.1">
    <property type="nucleotide sequence ID" value="NZ_JAOTIF010000007.1"/>
</dbReference>
<sequence>MKPFSTAILLLILPFFAITQGTAVGPFAGQLKKILTEASSGFKSFRKEKVEQVGSDVVYASKVNLQGTTENKINSYSDGISYMATIASGIDEKQAKSLVENWKKKLLSILGKGYEEVPYRNNNNKTLQEGYFLIGEQLTVSIDYSNYEPEQPFNVYLVVLKQ</sequence>
<dbReference type="EMBL" id="JAOTIF010000007">
    <property type="protein sequence ID" value="MCU7549687.1"/>
    <property type="molecule type" value="Genomic_DNA"/>
</dbReference>
<reference evidence="1" key="2">
    <citation type="submission" date="2023-04" db="EMBL/GenBank/DDBJ databases">
        <title>Paracnuella aquatica gen. nov., sp. nov., a member of the family Chitinophagaceae isolated from a hot spring.</title>
        <authorList>
            <person name="Wang C."/>
        </authorList>
    </citation>
    <scope>NUCLEOTIDE SEQUENCE</scope>
    <source>
        <strain evidence="1">LB-8</strain>
    </source>
</reference>
<organism evidence="1 2">
    <name type="scientific">Paraflavisolibacter caeni</name>
    <dbReference type="NCBI Taxonomy" id="2982496"/>
    <lineage>
        <taxon>Bacteria</taxon>
        <taxon>Pseudomonadati</taxon>
        <taxon>Bacteroidota</taxon>
        <taxon>Chitinophagia</taxon>
        <taxon>Chitinophagales</taxon>
        <taxon>Chitinophagaceae</taxon>
        <taxon>Paraflavisolibacter</taxon>
    </lineage>
</organism>
<keyword evidence="2" id="KW-1185">Reference proteome</keyword>